<dbReference type="GO" id="GO:0003700">
    <property type="term" value="F:DNA-binding transcription factor activity"/>
    <property type="evidence" value="ECO:0007669"/>
    <property type="project" value="TreeGrafter"/>
</dbReference>
<evidence type="ECO:0000313" key="5">
    <source>
        <dbReference type="EMBL" id="OYO14458.1"/>
    </source>
</evidence>
<sequence>MHDSSGTRPGTGARQRLPREQRRLQLLDVAGAVFAAKGYHSAAMDDIAEAAGVSKPVLYQHFASKLDLYLALVDRACDQLVERVTEALQSTEENRDRVYRTIGAFYDFVSDSGRSFRFVFESDLTGDAQVQERLWRAHQDIAREIGAVIAGDTGLPDEQAELLGMSLVGMAQVSARHWAAEASDDLDVKRAVDLISSLAWRGIRAFPKHNGAEH</sequence>
<keyword evidence="1" id="KW-0805">Transcription regulation</keyword>
<keyword evidence="6" id="KW-1185">Reference proteome</keyword>
<dbReference type="InterPro" id="IPR001647">
    <property type="entry name" value="HTH_TetR"/>
</dbReference>
<dbReference type="GO" id="GO:0045892">
    <property type="term" value="P:negative regulation of DNA-templated transcription"/>
    <property type="evidence" value="ECO:0007669"/>
    <property type="project" value="UniProtKB-ARBA"/>
</dbReference>
<accession>A0A4R6LY32</accession>
<name>A0A255GF20_9ACTN</name>
<proteinExistence type="predicted"/>
<evidence type="ECO:0000256" key="3">
    <source>
        <dbReference type="ARBA" id="ARBA00023163"/>
    </source>
</evidence>
<gene>
    <name evidence="5" type="ORF">CGZ94_07605</name>
</gene>
<dbReference type="PANTHER" id="PTHR30055:SF160">
    <property type="entry name" value="TRANSCRIPTIONAL REGULATORY PROTEIN (PROBABLY ASNC-FAMILY)-RELATED"/>
    <property type="match status" value="1"/>
</dbReference>
<evidence type="ECO:0000256" key="4">
    <source>
        <dbReference type="PROSITE-ProRule" id="PRU00335"/>
    </source>
</evidence>
<dbReference type="OrthoDB" id="70491at2"/>
<dbReference type="PANTHER" id="PTHR30055">
    <property type="entry name" value="HTH-TYPE TRANSCRIPTIONAL REGULATOR RUTR"/>
    <property type="match status" value="1"/>
</dbReference>
<dbReference type="EMBL" id="NMVO01000012">
    <property type="protein sequence ID" value="OYO14458.1"/>
    <property type="molecule type" value="Genomic_DNA"/>
</dbReference>
<evidence type="ECO:0000313" key="6">
    <source>
        <dbReference type="Proteomes" id="UP000215896"/>
    </source>
</evidence>
<dbReference type="RefSeq" id="WP_094355462.1">
    <property type="nucleotide sequence ID" value="NZ_NMVK01000002.1"/>
</dbReference>
<accession>A0A255GF20</accession>
<comment type="caution">
    <text evidence="5">The sequence shown here is derived from an EMBL/GenBank/DDBJ whole genome shotgun (WGS) entry which is preliminary data.</text>
</comment>
<dbReference type="Pfam" id="PF00440">
    <property type="entry name" value="TetR_N"/>
    <property type="match status" value="1"/>
</dbReference>
<dbReference type="FunFam" id="1.10.10.60:FF:000141">
    <property type="entry name" value="TetR family transcriptional regulator"/>
    <property type="match status" value="1"/>
</dbReference>
<evidence type="ECO:0000256" key="1">
    <source>
        <dbReference type="ARBA" id="ARBA00023015"/>
    </source>
</evidence>
<dbReference type="InterPro" id="IPR009057">
    <property type="entry name" value="Homeodomain-like_sf"/>
</dbReference>
<dbReference type="SUPFAM" id="SSF48498">
    <property type="entry name" value="Tetracyclin repressor-like, C-terminal domain"/>
    <property type="match status" value="1"/>
</dbReference>
<evidence type="ECO:0000256" key="2">
    <source>
        <dbReference type="ARBA" id="ARBA00023125"/>
    </source>
</evidence>
<dbReference type="GO" id="GO:0000976">
    <property type="term" value="F:transcription cis-regulatory region binding"/>
    <property type="evidence" value="ECO:0007669"/>
    <property type="project" value="TreeGrafter"/>
</dbReference>
<protein>
    <submittedName>
        <fullName evidence="5">TetR family transcriptional regulator</fullName>
    </submittedName>
</protein>
<reference evidence="5 6" key="1">
    <citation type="submission" date="2017-07" db="EMBL/GenBank/DDBJ databases">
        <title>Draft whole genome sequences of clinical Proprionibacteriaceae strains.</title>
        <authorList>
            <person name="Bernier A.-M."/>
            <person name="Bernard K."/>
            <person name="Domingo M.-C."/>
        </authorList>
    </citation>
    <scope>NUCLEOTIDE SEQUENCE [LARGE SCALE GENOMIC DNA]</scope>
    <source>
        <strain evidence="5 6">NML 030167</strain>
    </source>
</reference>
<dbReference type="Proteomes" id="UP000215896">
    <property type="component" value="Unassembled WGS sequence"/>
</dbReference>
<dbReference type="InterPro" id="IPR036271">
    <property type="entry name" value="Tet_transcr_reg_TetR-rel_C_sf"/>
</dbReference>
<dbReference type="AlphaFoldDB" id="A0A255GF20"/>
<dbReference type="PRINTS" id="PR00455">
    <property type="entry name" value="HTHTETR"/>
</dbReference>
<organism evidence="5 6">
    <name type="scientific">Enemella evansiae</name>
    <dbReference type="NCBI Taxonomy" id="2016499"/>
    <lineage>
        <taxon>Bacteria</taxon>
        <taxon>Bacillati</taxon>
        <taxon>Actinomycetota</taxon>
        <taxon>Actinomycetes</taxon>
        <taxon>Propionibacteriales</taxon>
        <taxon>Propionibacteriaceae</taxon>
        <taxon>Enemella</taxon>
    </lineage>
</organism>
<feature type="DNA-binding region" description="H-T-H motif" evidence="4">
    <location>
        <begin position="43"/>
        <end position="62"/>
    </location>
</feature>
<dbReference type="Gene3D" id="1.10.357.10">
    <property type="entry name" value="Tetracycline Repressor, domain 2"/>
    <property type="match status" value="1"/>
</dbReference>
<keyword evidence="2 4" id="KW-0238">DNA-binding</keyword>
<keyword evidence="3" id="KW-0804">Transcription</keyword>
<dbReference type="PROSITE" id="PS50977">
    <property type="entry name" value="HTH_TETR_2"/>
    <property type="match status" value="1"/>
</dbReference>
<dbReference type="InterPro" id="IPR050109">
    <property type="entry name" value="HTH-type_TetR-like_transc_reg"/>
</dbReference>
<dbReference type="SUPFAM" id="SSF46689">
    <property type="entry name" value="Homeodomain-like"/>
    <property type="match status" value="1"/>
</dbReference>